<organism evidence="1 2">
    <name type="scientific">Diploscapter pachys</name>
    <dbReference type="NCBI Taxonomy" id="2018661"/>
    <lineage>
        <taxon>Eukaryota</taxon>
        <taxon>Metazoa</taxon>
        <taxon>Ecdysozoa</taxon>
        <taxon>Nematoda</taxon>
        <taxon>Chromadorea</taxon>
        <taxon>Rhabditida</taxon>
        <taxon>Rhabditina</taxon>
        <taxon>Rhabditomorpha</taxon>
        <taxon>Rhabditoidea</taxon>
        <taxon>Rhabditidae</taxon>
        <taxon>Diploscapter</taxon>
    </lineage>
</organism>
<dbReference type="Proteomes" id="UP000218231">
    <property type="component" value="Unassembled WGS sequence"/>
</dbReference>
<gene>
    <name evidence="1" type="ORF">WR25_22474</name>
</gene>
<sequence>MILVHIGQVAEEQVDGHMVATAALGRADAQVTVVGRQAIGRRNHIDMIALDRYWFADLAHRHAGHRLDDPVGLALVVRRQVQHHHERHVAVLRGVAEKGADCFQAAGRGADADHGEIQVARAECRIVRRGEGRFAGGLHGISLVRTWKWPAWSGTGRRL</sequence>
<dbReference type="EMBL" id="LIAE01009098">
    <property type="protein sequence ID" value="PAV71252.1"/>
    <property type="molecule type" value="Genomic_DNA"/>
</dbReference>
<evidence type="ECO:0000313" key="2">
    <source>
        <dbReference type="Proteomes" id="UP000218231"/>
    </source>
</evidence>
<reference evidence="1 2" key="1">
    <citation type="journal article" date="2017" name="Curr. Biol.">
        <title>Genome architecture and evolution of a unichromosomal asexual nematode.</title>
        <authorList>
            <person name="Fradin H."/>
            <person name="Zegar C."/>
            <person name="Gutwein M."/>
            <person name="Lucas J."/>
            <person name="Kovtun M."/>
            <person name="Corcoran D."/>
            <person name="Baugh L.R."/>
            <person name="Kiontke K."/>
            <person name="Gunsalus K."/>
            <person name="Fitch D.H."/>
            <person name="Piano F."/>
        </authorList>
    </citation>
    <scope>NUCLEOTIDE SEQUENCE [LARGE SCALE GENOMIC DNA]</scope>
    <source>
        <strain evidence="1">PF1309</strain>
    </source>
</reference>
<proteinExistence type="predicted"/>
<evidence type="ECO:0000313" key="1">
    <source>
        <dbReference type="EMBL" id="PAV71252.1"/>
    </source>
</evidence>
<accession>A0A2A2KBJ5</accession>
<name>A0A2A2KBJ5_9BILA</name>
<comment type="caution">
    <text evidence="1">The sequence shown here is derived from an EMBL/GenBank/DDBJ whole genome shotgun (WGS) entry which is preliminary data.</text>
</comment>
<keyword evidence="2" id="KW-1185">Reference proteome</keyword>
<protein>
    <submittedName>
        <fullName evidence="1">Uncharacterized protein</fullName>
    </submittedName>
</protein>
<dbReference type="AlphaFoldDB" id="A0A2A2KBJ5"/>